<dbReference type="EC" id="3.4.19.12" evidence="2"/>
<dbReference type="PANTHER" id="PTHR13291:SF0">
    <property type="entry name" value="JOSEPHIN-LIKE PROTEIN"/>
    <property type="match status" value="1"/>
</dbReference>
<comment type="caution">
    <text evidence="6">Lacks conserved residue(s) required for the propagation of feature annotation.</text>
</comment>
<evidence type="ECO:0000313" key="9">
    <source>
        <dbReference type="Proteomes" id="UP001642487"/>
    </source>
</evidence>
<accession>A0ABP0ZEA5</accession>
<evidence type="ECO:0000256" key="2">
    <source>
        <dbReference type="ARBA" id="ARBA00012759"/>
    </source>
</evidence>
<keyword evidence="4" id="KW-0833">Ubl conjugation pathway</keyword>
<gene>
    <name evidence="8" type="ORF">CITCOLO1_LOCUS22569</name>
</gene>
<evidence type="ECO:0000256" key="3">
    <source>
        <dbReference type="ARBA" id="ARBA00022670"/>
    </source>
</evidence>
<dbReference type="PROSITE" id="PS50957">
    <property type="entry name" value="JOSEPHIN"/>
    <property type="match status" value="1"/>
</dbReference>
<dbReference type="Pfam" id="PF02099">
    <property type="entry name" value="Josephin"/>
    <property type="match status" value="1"/>
</dbReference>
<keyword evidence="9" id="KW-1185">Reference proteome</keyword>
<dbReference type="Proteomes" id="UP001642487">
    <property type="component" value="Chromosome 9"/>
</dbReference>
<organism evidence="8 9">
    <name type="scientific">Citrullus colocynthis</name>
    <name type="common">colocynth</name>
    <dbReference type="NCBI Taxonomy" id="252529"/>
    <lineage>
        <taxon>Eukaryota</taxon>
        <taxon>Viridiplantae</taxon>
        <taxon>Streptophyta</taxon>
        <taxon>Embryophyta</taxon>
        <taxon>Tracheophyta</taxon>
        <taxon>Spermatophyta</taxon>
        <taxon>Magnoliopsida</taxon>
        <taxon>eudicotyledons</taxon>
        <taxon>Gunneridae</taxon>
        <taxon>Pentapetalae</taxon>
        <taxon>rosids</taxon>
        <taxon>fabids</taxon>
        <taxon>Cucurbitales</taxon>
        <taxon>Cucurbitaceae</taxon>
        <taxon>Benincaseae</taxon>
        <taxon>Citrullus</taxon>
    </lineage>
</organism>
<feature type="domain" description="Josephin" evidence="7">
    <location>
        <begin position="3"/>
        <end position="135"/>
    </location>
</feature>
<comment type="catalytic activity">
    <reaction evidence="1">
        <text>Thiol-dependent hydrolysis of ester, thioester, amide, peptide and isopeptide bonds formed by the C-terminal Gly of ubiquitin (a 76-residue protein attached to proteins as an intracellular targeting signal).</text>
        <dbReference type="EC" id="3.4.19.12"/>
    </reaction>
</comment>
<dbReference type="SMART" id="SM01246">
    <property type="entry name" value="Josephin"/>
    <property type="match status" value="1"/>
</dbReference>
<evidence type="ECO:0000256" key="6">
    <source>
        <dbReference type="PROSITE-ProRule" id="PRU00331"/>
    </source>
</evidence>
<name>A0ABP0ZEA5_9ROSI</name>
<evidence type="ECO:0000256" key="5">
    <source>
        <dbReference type="ARBA" id="ARBA00022801"/>
    </source>
</evidence>
<reference evidence="8 9" key="1">
    <citation type="submission" date="2024-03" db="EMBL/GenBank/DDBJ databases">
        <authorList>
            <person name="Gkanogiannis A."/>
            <person name="Becerra Lopez-Lavalle L."/>
        </authorList>
    </citation>
    <scope>NUCLEOTIDE SEQUENCE [LARGE SCALE GENOMIC DNA]</scope>
</reference>
<evidence type="ECO:0000313" key="8">
    <source>
        <dbReference type="EMBL" id="CAK9330086.1"/>
    </source>
</evidence>
<evidence type="ECO:0000256" key="1">
    <source>
        <dbReference type="ARBA" id="ARBA00000707"/>
    </source>
</evidence>
<evidence type="ECO:0000259" key="7">
    <source>
        <dbReference type="PROSITE" id="PS50957"/>
    </source>
</evidence>
<protein>
    <recommendedName>
        <fullName evidence="2">ubiquitinyl hydrolase 1</fullName>
        <ecNumber evidence="2">3.4.19.12</ecNumber>
    </recommendedName>
</protein>
<keyword evidence="5" id="KW-0378">Hydrolase</keyword>
<dbReference type="EMBL" id="OZ021743">
    <property type="protein sequence ID" value="CAK9330086.1"/>
    <property type="molecule type" value="Genomic_DNA"/>
</dbReference>
<dbReference type="InterPro" id="IPR006155">
    <property type="entry name" value="Josephin"/>
</dbReference>
<evidence type="ECO:0000256" key="4">
    <source>
        <dbReference type="ARBA" id="ARBA00022786"/>
    </source>
</evidence>
<keyword evidence="3" id="KW-0645">Protease</keyword>
<sequence>MPYPRRRHSVGDIQFRDRFYLRRFIICHEKDAFTRANLNAIAEKLVLDEPNKEPWTPLSFVFKPHHNTVTGNYNINVLISSLVEKGKSVVWHDHRNGASSIDLDGPVDTHKLMELHLTSQLEGLVAFGKVRTGLL</sequence>
<dbReference type="PANTHER" id="PTHR13291">
    <property type="entry name" value="JOSEPHIN 1, 2"/>
    <property type="match status" value="1"/>
</dbReference>
<proteinExistence type="predicted"/>
<dbReference type="InterPro" id="IPR040053">
    <property type="entry name" value="JOSD1/2"/>
</dbReference>